<feature type="compositionally biased region" description="Polar residues" evidence="8">
    <location>
        <begin position="28"/>
        <end position="46"/>
    </location>
</feature>
<comment type="subcellular location">
    <subcellularLocation>
        <location evidence="1">Membrane</location>
        <topology evidence="1">Multi-pass membrane protein</topology>
    </subcellularLocation>
</comment>
<dbReference type="OrthoDB" id="544685at2759"/>
<feature type="region of interest" description="Disordered" evidence="8">
    <location>
        <begin position="1"/>
        <end position="111"/>
    </location>
</feature>
<name>A0A0K9P0N6_ZOSMR</name>
<reference evidence="12" key="1">
    <citation type="journal article" date="2016" name="Nature">
        <title>The genome of the seagrass Zostera marina reveals angiosperm adaptation to the sea.</title>
        <authorList>
            <person name="Olsen J.L."/>
            <person name="Rouze P."/>
            <person name="Verhelst B."/>
            <person name="Lin Y.-C."/>
            <person name="Bayer T."/>
            <person name="Collen J."/>
            <person name="Dattolo E."/>
            <person name="De Paoli E."/>
            <person name="Dittami S."/>
            <person name="Maumus F."/>
            <person name="Michel G."/>
            <person name="Kersting A."/>
            <person name="Lauritano C."/>
            <person name="Lohaus R."/>
            <person name="Toepel M."/>
            <person name="Tonon T."/>
            <person name="Vanneste K."/>
            <person name="Amirebrahimi M."/>
            <person name="Brakel J."/>
            <person name="Bostroem C."/>
            <person name="Chovatia M."/>
            <person name="Grimwood J."/>
            <person name="Jenkins J.W."/>
            <person name="Jueterbock A."/>
            <person name="Mraz A."/>
            <person name="Stam W.T."/>
            <person name="Tice H."/>
            <person name="Bornberg-Bauer E."/>
            <person name="Green P.J."/>
            <person name="Pearson G.A."/>
            <person name="Procaccini G."/>
            <person name="Duarte C.M."/>
            <person name="Schmutz J."/>
            <person name="Reusch T.B.H."/>
            <person name="Van de Peer Y."/>
        </authorList>
    </citation>
    <scope>NUCLEOTIDE SEQUENCE [LARGE SCALE GENOMIC DNA]</scope>
    <source>
        <strain evidence="12">cv. Finnish</strain>
    </source>
</reference>
<evidence type="ECO:0000313" key="11">
    <source>
        <dbReference type="EMBL" id="KMZ62548.1"/>
    </source>
</evidence>
<dbReference type="GO" id="GO:0008381">
    <property type="term" value="F:mechanosensitive monoatomic ion channel activity"/>
    <property type="evidence" value="ECO:0000318"/>
    <property type="project" value="GO_Central"/>
</dbReference>
<comment type="caution">
    <text evidence="11">The sequence shown here is derived from an EMBL/GenBank/DDBJ whole genome shotgun (WGS) entry which is preliminary data.</text>
</comment>
<proteinExistence type="inferred from homology"/>
<dbReference type="GO" id="GO:0006820">
    <property type="term" value="P:monoatomic anion transport"/>
    <property type="evidence" value="ECO:0000318"/>
    <property type="project" value="GO_Central"/>
</dbReference>
<keyword evidence="6 7" id="KW-0472">Membrane</keyword>
<dbReference type="PANTHER" id="PTHR31618:SF7">
    <property type="entry name" value="MECHANOSENSITIVE ION CHANNEL PROTEIN"/>
    <property type="match status" value="1"/>
</dbReference>
<dbReference type="GO" id="GO:0005886">
    <property type="term" value="C:plasma membrane"/>
    <property type="evidence" value="ECO:0000318"/>
    <property type="project" value="GO_Central"/>
</dbReference>
<feature type="domain" description="Mechanosensitive ion channel MscS" evidence="10">
    <location>
        <begin position="507"/>
        <end position="563"/>
    </location>
</feature>
<dbReference type="PANTHER" id="PTHR31618">
    <property type="entry name" value="MECHANOSENSITIVE ION CHANNEL PROTEIN 5"/>
    <property type="match status" value="1"/>
</dbReference>
<evidence type="ECO:0000256" key="4">
    <source>
        <dbReference type="ARBA" id="ARBA00022692"/>
    </source>
</evidence>
<dbReference type="AlphaFoldDB" id="A0A0K9P0N6"/>
<dbReference type="InterPro" id="IPR016688">
    <property type="entry name" value="MscS-like_plants/fungi"/>
</dbReference>
<evidence type="ECO:0000256" key="5">
    <source>
        <dbReference type="ARBA" id="ARBA00022989"/>
    </source>
</evidence>
<evidence type="ECO:0000256" key="2">
    <source>
        <dbReference type="ARBA" id="ARBA00008017"/>
    </source>
</evidence>
<evidence type="ECO:0000256" key="9">
    <source>
        <dbReference type="SAM" id="Phobius"/>
    </source>
</evidence>
<protein>
    <recommendedName>
        <fullName evidence="7">Mechanosensitive ion channel protein</fullName>
    </recommendedName>
</protein>
<evidence type="ECO:0000313" key="12">
    <source>
        <dbReference type="Proteomes" id="UP000036987"/>
    </source>
</evidence>
<dbReference type="InterPro" id="IPR010920">
    <property type="entry name" value="LSM_dom_sf"/>
</dbReference>
<feature type="transmembrane region" description="Helical" evidence="9">
    <location>
        <begin position="460"/>
        <end position="484"/>
    </location>
</feature>
<dbReference type="InterPro" id="IPR023408">
    <property type="entry name" value="MscS_beta-dom_sf"/>
</dbReference>
<evidence type="ECO:0000256" key="1">
    <source>
        <dbReference type="ARBA" id="ARBA00004141"/>
    </source>
</evidence>
<dbReference type="Gene3D" id="2.30.30.60">
    <property type="match status" value="1"/>
</dbReference>
<sequence length="686" mass="79032">MDSSRHGTKHDDVVVPVSLDGRTDGNVFPTTTNFNDQSPISNSPSNRLPPKPPLVKSSSVYRRRTSFAKQKSRLEENMSISRSPSSYSSSFTSGADDLRGESKRTSVRYNDEEDDEEMEVYQLDFSKKRKRRGLKIIVLMEWFILFLSGGFLVGSLTFPRLEGLEIWDLKVWKWCVVVVMVFCARLFTNCLVFILVFLIERNFIFKKKVLYFVYGLKTSLQVCIWFGLMLVGWVMVLNQGASWSEKMTQVTHFLIACLIGSVIWLMKTLLVKLLASSFHVNRFFDRIQESVFNQYILQTLLGPPVVEIRKHLVFKKKKKEKKQEGRINVGKLNRMRREKVNAWTMKGLMSVISSGFLTILNEEEITNEAEAQTVGYQIFKNVAKPQTKYIEEDDLLRFLSREETDIVFPLFKGAAETGKIKKKSVVRWVVNAYIERKSLALSLSDTKTGVKQVHRLASSIVFVIILVITLLLMGLATLEILLLFSSHLVLVAFVFGNTCKTIFEAIIFVFVMHPFDVGDRCVIDGVHMTVEEMNILNTVFLRYDNEKIYYPNAVLSTKPISNFFRSPDMYDNIDFSVGFSTTVETIGVLKSRIKTYIESKPMYWYPTHNIVINTIHDVNKINMSLYFRHTITYQDIVARIMRKTELIIELKNIFEDLDIRYSLLPQHVNLKMAPSLSTSELLPNVF</sequence>
<feature type="transmembrane region" description="Helical" evidence="9">
    <location>
        <begin position="171"/>
        <end position="199"/>
    </location>
</feature>
<evidence type="ECO:0000256" key="3">
    <source>
        <dbReference type="ARBA" id="ARBA00022448"/>
    </source>
</evidence>
<gene>
    <name evidence="11" type="ORF">ZOSMA_457G00010</name>
</gene>
<dbReference type="SUPFAM" id="SSF50182">
    <property type="entry name" value="Sm-like ribonucleoproteins"/>
    <property type="match status" value="1"/>
</dbReference>
<feature type="compositionally biased region" description="Low complexity" evidence="8">
    <location>
        <begin position="79"/>
        <end position="93"/>
    </location>
</feature>
<keyword evidence="12" id="KW-1185">Reference proteome</keyword>
<comment type="similarity">
    <text evidence="2 7">Belongs to the MscS (TC 1.A.23) family.</text>
</comment>
<evidence type="ECO:0000256" key="8">
    <source>
        <dbReference type="SAM" id="MobiDB-lite"/>
    </source>
</evidence>
<dbReference type="Pfam" id="PF00924">
    <property type="entry name" value="MS_channel_2nd"/>
    <property type="match status" value="1"/>
</dbReference>
<dbReference type="InterPro" id="IPR006685">
    <property type="entry name" value="MscS_channel_2nd"/>
</dbReference>
<keyword evidence="5 9" id="KW-1133">Transmembrane helix</keyword>
<dbReference type="PIRSF" id="PIRSF017209">
    <property type="entry name" value="Memb_At2g17000_prd"/>
    <property type="match status" value="1"/>
</dbReference>
<feature type="transmembrane region" description="Helical" evidence="9">
    <location>
        <begin position="136"/>
        <end position="159"/>
    </location>
</feature>
<accession>A0A0K9P0N6</accession>
<feature type="transmembrane region" description="Helical" evidence="9">
    <location>
        <begin position="490"/>
        <end position="511"/>
    </location>
</feature>
<keyword evidence="3" id="KW-0813">Transport</keyword>
<dbReference type="FunFam" id="2.30.30.60:FF:000003">
    <property type="entry name" value="Predicted mechanosensitive ion channel"/>
    <property type="match status" value="1"/>
</dbReference>
<evidence type="ECO:0000256" key="6">
    <source>
        <dbReference type="ARBA" id="ARBA00023136"/>
    </source>
</evidence>
<evidence type="ECO:0000259" key="10">
    <source>
        <dbReference type="Pfam" id="PF00924"/>
    </source>
</evidence>
<feature type="transmembrane region" description="Helical" evidence="9">
    <location>
        <begin position="211"/>
        <end position="233"/>
    </location>
</feature>
<dbReference type="EMBL" id="LFYR01001344">
    <property type="protein sequence ID" value="KMZ62548.1"/>
    <property type="molecule type" value="Genomic_DNA"/>
</dbReference>
<keyword evidence="4 9" id="KW-0812">Transmembrane</keyword>
<dbReference type="Proteomes" id="UP000036987">
    <property type="component" value="Unassembled WGS sequence"/>
</dbReference>
<organism evidence="11 12">
    <name type="scientific">Zostera marina</name>
    <name type="common">Eelgrass</name>
    <dbReference type="NCBI Taxonomy" id="29655"/>
    <lineage>
        <taxon>Eukaryota</taxon>
        <taxon>Viridiplantae</taxon>
        <taxon>Streptophyta</taxon>
        <taxon>Embryophyta</taxon>
        <taxon>Tracheophyta</taxon>
        <taxon>Spermatophyta</taxon>
        <taxon>Magnoliopsida</taxon>
        <taxon>Liliopsida</taxon>
        <taxon>Zosteraceae</taxon>
        <taxon>Zostera</taxon>
    </lineage>
</organism>
<feature type="transmembrane region" description="Helical" evidence="9">
    <location>
        <begin position="253"/>
        <end position="275"/>
    </location>
</feature>
<dbReference type="STRING" id="29655.A0A0K9P0N6"/>
<dbReference type="OMA" id="WMVKTFL"/>
<evidence type="ECO:0000256" key="7">
    <source>
        <dbReference type="PIRNR" id="PIRNR017209"/>
    </source>
</evidence>
<dbReference type="GO" id="GO:0050982">
    <property type="term" value="P:detection of mechanical stimulus"/>
    <property type="evidence" value="ECO:0000318"/>
    <property type="project" value="GO_Central"/>
</dbReference>